<reference evidence="1" key="2">
    <citation type="submission" date="2022-01" db="EMBL/GenBank/DDBJ databases">
        <authorList>
            <person name="Yamashiro T."/>
            <person name="Shiraishi A."/>
            <person name="Satake H."/>
            <person name="Nakayama K."/>
        </authorList>
    </citation>
    <scope>NUCLEOTIDE SEQUENCE</scope>
</reference>
<protein>
    <submittedName>
        <fullName evidence="1">Uncharacterized protein</fullName>
    </submittedName>
</protein>
<dbReference type="EMBL" id="BQNB010020020">
    <property type="protein sequence ID" value="GJT91451.1"/>
    <property type="molecule type" value="Genomic_DNA"/>
</dbReference>
<evidence type="ECO:0000313" key="2">
    <source>
        <dbReference type="Proteomes" id="UP001151760"/>
    </source>
</evidence>
<comment type="caution">
    <text evidence="1">The sequence shown here is derived from an EMBL/GenBank/DDBJ whole genome shotgun (WGS) entry which is preliminary data.</text>
</comment>
<name>A0ABQ5HVD9_9ASTR</name>
<evidence type="ECO:0000313" key="1">
    <source>
        <dbReference type="EMBL" id="GJT91451.1"/>
    </source>
</evidence>
<proteinExistence type="predicted"/>
<sequence length="176" mass="20114">MLTKHQFFYYHTTKQALGFQNPFYLKKAQQLEPKLYDGYVIKNTSAIVIPDSEEALMLAEESRSNMLLKQKDPMMLEKKVNTTLVDYAVLNQLSQDFETRFVPQTELSAEQAFWSQNFVNSADPILSSRPTKVEVPKELPKVSMVNTSLKKLKHHHAGFDVVVKERTTATTITEGS</sequence>
<keyword evidence="2" id="KW-1185">Reference proteome</keyword>
<dbReference type="Proteomes" id="UP001151760">
    <property type="component" value="Unassembled WGS sequence"/>
</dbReference>
<gene>
    <name evidence="1" type="ORF">Tco_1080296</name>
</gene>
<organism evidence="1 2">
    <name type="scientific">Tanacetum coccineum</name>
    <dbReference type="NCBI Taxonomy" id="301880"/>
    <lineage>
        <taxon>Eukaryota</taxon>
        <taxon>Viridiplantae</taxon>
        <taxon>Streptophyta</taxon>
        <taxon>Embryophyta</taxon>
        <taxon>Tracheophyta</taxon>
        <taxon>Spermatophyta</taxon>
        <taxon>Magnoliopsida</taxon>
        <taxon>eudicotyledons</taxon>
        <taxon>Gunneridae</taxon>
        <taxon>Pentapetalae</taxon>
        <taxon>asterids</taxon>
        <taxon>campanulids</taxon>
        <taxon>Asterales</taxon>
        <taxon>Asteraceae</taxon>
        <taxon>Asteroideae</taxon>
        <taxon>Anthemideae</taxon>
        <taxon>Anthemidinae</taxon>
        <taxon>Tanacetum</taxon>
    </lineage>
</organism>
<accession>A0ABQ5HVD9</accession>
<reference evidence="1" key="1">
    <citation type="journal article" date="2022" name="Int. J. Mol. Sci.">
        <title>Draft Genome of Tanacetum Coccineum: Genomic Comparison of Closely Related Tanacetum-Family Plants.</title>
        <authorList>
            <person name="Yamashiro T."/>
            <person name="Shiraishi A."/>
            <person name="Nakayama K."/>
            <person name="Satake H."/>
        </authorList>
    </citation>
    <scope>NUCLEOTIDE SEQUENCE</scope>
</reference>